<name>A0A2N3KZ77_9PROT</name>
<reference evidence="2 3" key="1">
    <citation type="submission" date="2017-09" db="EMBL/GenBank/DDBJ databases">
        <title>Biodiversity and function of Thalassospira species in the particle-attached aromatic-hydrocarbon-degrading consortia from the surface seawater of the South China Sea.</title>
        <authorList>
            <person name="Dong C."/>
            <person name="Liu R."/>
            <person name="Shao Z."/>
        </authorList>
    </citation>
    <scope>NUCLEOTIDE SEQUENCE [LARGE SCALE GENOMIC DNA]</scope>
    <source>
        <strain evidence="2 3">CSC1P2</strain>
    </source>
</reference>
<accession>A0A2N3KZ77</accession>
<dbReference type="InterPro" id="IPR010982">
    <property type="entry name" value="Lambda_DNA-bd_dom_sf"/>
</dbReference>
<evidence type="ECO:0000313" key="3">
    <source>
        <dbReference type="Proteomes" id="UP000233597"/>
    </source>
</evidence>
<evidence type="ECO:0000313" key="2">
    <source>
        <dbReference type="EMBL" id="PKR55780.1"/>
    </source>
</evidence>
<organism evidence="2 3">
    <name type="scientific">Thalassospira marina</name>
    <dbReference type="NCBI Taxonomy" id="2048283"/>
    <lineage>
        <taxon>Bacteria</taxon>
        <taxon>Pseudomonadati</taxon>
        <taxon>Pseudomonadota</taxon>
        <taxon>Alphaproteobacteria</taxon>
        <taxon>Rhodospirillales</taxon>
        <taxon>Thalassospiraceae</taxon>
        <taxon>Thalassospira</taxon>
    </lineage>
</organism>
<dbReference type="EMBL" id="NWTK01000001">
    <property type="protein sequence ID" value="PKR55780.1"/>
    <property type="molecule type" value="Genomic_DNA"/>
</dbReference>
<sequence>MKITARTPDQIGNALRRVRKAKGLTQKDVSARTNLRVATISSLENGDPGTQMRTLISVMAALDLEFVVQDRIQESRPSIEDIFS</sequence>
<dbReference type="CDD" id="cd00093">
    <property type="entry name" value="HTH_XRE"/>
    <property type="match status" value="1"/>
</dbReference>
<comment type="caution">
    <text evidence="2">The sequence shown here is derived from an EMBL/GenBank/DDBJ whole genome shotgun (WGS) entry which is preliminary data.</text>
</comment>
<gene>
    <name evidence="2" type="ORF">COO20_00725</name>
</gene>
<dbReference type="SMART" id="SM00530">
    <property type="entry name" value="HTH_XRE"/>
    <property type="match status" value="1"/>
</dbReference>
<dbReference type="SUPFAM" id="SSF47413">
    <property type="entry name" value="lambda repressor-like DNA-binding domains"/>
    <property type="match status" value="1"/>
</dbReference>
<dbReference type="Proteomes" id="UP000233597">
    <property type="component" value="Unassembled WGS sequence"/>
</dbReference>
<protein>
    <submittedName>
        <fullName evidence="2">Transcriptional regulator</fullName>
    </submittedName>
</protein>
<evidence type="ECO:0000259" key="1">
    <source>
        <dbReference type="PROSITE" id="PS50943"/>
    </source>
</evidence>
<proteinExistence type="predicted"/>
<dbReference type="Gene3D" id="1.10.260.40">
    <property type="entry name" value="lambda repressor-like DNA-binding domains"/>
    <property type="match status" value="1"/>
</dbReference>
<dbReference type="AlphaFoldDB" id="A0A2N3KZ77"/>
<dbReference type="Pfam" id="PF01381">
    <property type="entry name" value="HTH_3"/>
    <property type="match status" value="1"/>
</dbReference>
<dbReference type="GO" id="GO:0003677">
    <property type="term" value="F:DNA binding"/>
    <property type="evidence" value="ECO:0007669"/>
    <property type="project" value="InterPro"/>
</dbReference>
<dbReference type="RefSeq" id="WP_101263773.1">
    <property type="nucleotide sequence ID" value="NZ_NWTK01000001.1"/>
</dbReference>
<dbReference type="OrthoDB" id="7361823at2"/>
<dbReference type="InterPro" id="IPR001387">
    <property type="entry name" value="Cro/C1-type_HTH"/>
</dbReference>
<dbReference type="PROSITE" id="PS50943">
    <property type="entry name" value="HTH_CROC1"/>
    <property type="match status" value="1"/>
</dbReference>
<feature type="domain" description="HTH cro/C1-type" evidence="1">
    <location>
        <begin position="15"/>
        <end position="69"/>
    </location>
</feature>